<name>A0A1U7NF49_9FIRM</name>
<comment type="caution">
    <text evidence="2">The sequence shown here is derived from an EMBL/GenBank/DDBJ whole genome shotgun (WGS) entry which is preliminary data.</text>
</comment>
<dbReference type="EMBL" id="MPJW01000156">
    <property type="protein sequence ID" value="OLU38672.1"/>
    <property type="molecule type" value="Genomic_DNA"/>
</dbReference>
<evidence type="ECO:0000313" key="3">
    <source>
        <dbReference type="Proteomes" id="UP000186341"/>
    </source>
</evidence>
<keyword evidence="1" id="KW-0175">Coiled coil</keyword>
<feature type="coiled-coil region" evidence="1">
    <location>
        <begin position="9"/>
        <end position="46"/>
    </location>
</feature>
<protein>
    <submittedName>
        <fullName evidence="2">Uncharacterized protein</fullName>
    </submittedName>
</protein>
<gene>
    <name evidence="2" type="ORF">BO222_07995</name>
</gene>
<dbReference type="GeneID" id="82203117"/>
<dbReference type="Proteomes" id="UP000186341">
    <property type="component" value="Unassembled WGS sequence"/>
</dbReference>
<dbReference type="AlphaFoldDB" id="A0A1U7NF49"/>
<dbReference type="RefSeq" id="WP_075819992.1">
    <property type="nucleotide sequence ID" value="NZ_CAOUMU010000051.1"/>
</dbReference>
<reference evidence="2 3" key="1">
    <citation type="submission" date="2016-11" db="EMBL/GenBank/DDBJ databases">
        <title>Description of two novel members of the family Erysipelotrichaceae: Ileibacterium lipovorans gen. nov., sp. nov. and Dubosiella newyorkensis, gen. nov., sp. nov.</title>
        <authorList>
            <person name="Cox L.M."/>
            <person name="Sohn J."/>
            <person name="Tyrrell K.L."/>
            <person name="Citron D.M."/>
            <person name="Lawson P.A."/>
            <person name="Patel N.B."/>
            <person name="Iizumi T."/>
            <person name="Perez-Perez G.I."/>
            <person name="Goldstein E.J."/>
            <person name="Blaser M.J."/>
        </authorList>
    </citation>
    <scope>NUCLEOTIDE SEQUENCE [LARGE SCALE GENOMIC DNA]</scope>
    <source>
        <strain evidence="2 3">NYU-BL-A3</strain>
    </source>
</reference>
<evidence type="ECO:0000313" key="2">
    <source>
        <dbReference type="EMBL" id="OLU38672.1"/>
    </source>
</evidence>
<proteinExistence type="predicted"/>
<sequence length="76" mass="8972">MRSIFDGEIEKLQQQYDGILADALKKKEEEAKKAVKEANHRASEREKARYEQIKELGRKMRISEEFLNDIAKIYSK</sequence>
<keyword evidence="3" id="KW-1185">Reference proteome</keyword>
<accession>A0A1U7NF49</accession>
<organism evidence="2 3">
    <name type="scientific">Ileibacterium valens</name>
    <dbReference type="NCBI Taxonomy" id="1862668"/>
    <lineage>
        <taxon>Bacteria</taxon>
        <taxon>Bacillati</taxon>
        <taxon>Bacillota</taxon>
        <taxon>Erysipelotrichia</taxon>
        <taxon>Erysipelotrichales</taxon>
        <taxon>Erysipelotrichaceae</taxon>
        <taxon>Ileibacterium</taxon>
    </lineage>
</organism>
<evidence type="ECO:0000256" key="1">
    <source>
        <dbReference type="SAM" id="Coils"/>
    </source>
</evidence>